<name>S8ELA2_9LAMI</name>
<evidence type="ECO:0000313" key="4">
    <source>
        <dbReference type="Proteomes" id="UP000015453"/>
    </source>
</evidence>
<evidence type="ECO:0000259" key="2">
    <source>
        <dbReference type="Pfam" id="PF03407"/>
    </source>
</evidence>
<accession>S8ELA2</accession>
<dbReference type="InterPro" id="IPR005069">
    <property type="entry name" value="Nucl-diP-sugar_transferase"/>
</dbReference>
<feature type="non-terminal residue" evidence="3">
    <location>
        <position position="1"/>
    </location>
</feature>
<feature type="region of interest" description="Disordered" evidence="1">
    <location>
        <begin position="263"/>
        <end position="284"/>
    </location>
</feature>
<dbReference type="PANTHER" id="PTHR46038">
    <property type="entry name" value="EXPRESSED PROTEIN-RELATED"/>
    <property type="match status" value="1"/>
</dbReference>
<dbReference type="AlphaFoldDB" id="S8ELA2"/>
<dbReference type="Pfam" id="PF03407">
    <property type="entry name" value="Nucleotid_trans"/>
    <property type="match status" value="1"/>
</dbReference>
<gene>
    <name evidence="3" type="ORF">M569_01369</name>
</gene>
<feature type="non-terminal residue" evidence="3">
    <location>
        <position position="284"/>
    </location>
</feature>
<reference evidence="3 4" key="1">
    <citation type="journal article" date="2013" name="BMC Genomics">
        <title>The miniature genome of a carnivorous plant Genlisea aurea contains a low number of genes and short non-coding sequences.</title>
        <authorList>
            <person name="Leushkin E.V."/>
            <person name="Sutormin R.A."/>
            <person name="Nabieva E.R."/>
            <person name="Penin A.A."/>
            <person name="Kondrashov A.S."/>
            <person name="Logacheva M.D."/>
        </authorList>
    </citation>
    <scope>NUCLEOTIDE SEQUENCE [LARGE SCALE GENOMIC DNA]</scope>
</reference>
<dbReference type="Proteomes" id="UP000015453">
    <property type="component" value="Unassembled WGS sequence"/>
</dbReference>
<proteinExistence type="predicted"/>
<feature type="domain" description="Nucleotide-diphospho-sugar transferase" evidence="2">
    <location>
        <begin position="51"/>
        <end position="249"/>
    </location>
</feature>
<sequence length="284" mass="33134">KDRLEKVLRSAAMEDQRTVIITTLNAAWTEPGSIFDLFLGSFRIGNQTRGLLKHLVVVALDHKAYSRCMEIHSHCYPLTSRGVDFSRHANFNTSNYVKMMWARIDFLRSVLEIGYDFIFTDADILWLRNPIPRFLESGDLQFACDLYKHNSTSLKNWVNGGFNYAKSSSRTIRFYKFWYDSRRSFPGLNDQQVLSAIKFDPLVPRIGLEIRFLDTAYFGGFCERRMDLDVVVTVHANCCVGQRKKLHDMKMVMEDWNKYSDSVKRRGPRRRKTRSWTGPRECGL</sequence>
<protein>
    <recommendedName>
        <fullName evidence="2">Nucleotide-diphospho-sugar transferase domain-containing protein</fullName>
    </recommendedName>
</protein>
<comment type="caution">
    <text evidence="3">The sequence shown here is derived from an EMBL/GenBank/DDBJ whole genome shotgun (WGS) entry which is preliminary data.</text>
</comment>
<evidence type="ECO:0000313" key="3">
    <source>
        <dbReference type="EMBL" id="EPS73387.1"/>
    </source>
</evidence>
<keyword evidence="4" id="KW-1185">Reference proteome</keyword>
<organism evidence="3 4">
    <name type="scientific">Genlisea aurea</name>
    <dbReference type="NCBI Taxonomy" id="192259"/>
    <lineage>
        <taxon>Eukaryota</taxon>
        <taxon>Viridiplantae</taxon>
        <taxon>Streptophyta</taxon>
        <taxon>Embryophyta</taxon>
        <taxon>Tracheophyta</taxon>
        <taxon>Spermatophyta</taxon>
        <taxon>Magnoliopsida</taxon>
        <taxon>eudicotyledons</taxon>
        <taxon>Gunneridae</taxon>
        <taxon>Pentapetalae</taxon>
        <taxon>asterids</taxon>
        <taxon>lamiids</taxon>
        <taxon>Lamiales</taxon>
        <taxon>Lentibulariaceae</taxon>
        <taxon>Genlisea</taxon>
    </lineage>
</organism>
<evidence type="ECO:0000256" key="1">
    <source>
        <dbReference type="SAM" id="MobiDB-lite"/>
    </source>
</evidence>
<dbReference type="EMBL" id="AUSU01000439">
    <property type="protein sequence ID" value="EPS73387.1"/>
    <property type="molecule type" value="Genomic_DNA"/>
</dbReference>
<dbReference type="InterPro" id="IPR044821">
    <property type="entry name" value="At1g28695/At4g15970-like"/>
</dbReference>
<dbReference type="PANTHER" id="PTHR46038:SF58">
    <property type="entry name" value="GLYCOSYLTRANSFERASE"/>
    <property type="match status" value="1"/>
</dbReference>
<feature type="compositionally biased region" description="Basic residues" evidence="1">
    <location>
        <begin position="265"/>
        <end position="274"/>
    </location>
</feature>
<dbReference type="OrthoDB" id="540503at2759"/>